<organism evidence="1 2">
    <name type="scientific">Phytophthora oleae</name>
    <dbReference type="NCBI Taxonomy" id="2107226"/>
    <lineage>
        <taxon>Eukaryota</taxon>
        <taxon>Sar</taxon>
        <taxon>Stramenopiles</taxon>
        <taxon>Oomycota</taxon>
        <taxon>Peronosporomycetes</taxon>
        <taxon>Peronosporales</taxon>
        <taxon>Peronosporaceae</taxon>
        <taxon>Phytophthora</taxon>
    </lineage>
</organism>
<proteinExistence type="predicted"/>
<dbReference type="EMBL" id="JBIMZQ010000034">
    <property type="protein sequence ID" value="KAL3661759.1"/>
    <property type="molecule type" value="Genomic_DNA"/>
</dbReference>
<accession>A0ABD3F9P0</accession>
<protein>
    <submittedName>
        <fullName evidence="1">Uncharacterized protein</fullName>
    </submittedName>
</protein>
<comment type="caution">
    <text evidence="1">The sequence shown here is derived from an EMBL/GenBank/DDBJ whole genome shotgun (WGS) entry which is preliminary data.</text>
</comment>
<gene>
    <name evidence="1" type="ORF">V7S43_013055</name>
</gene>
<sequence length="96" mass="10954">MALSPPTEPQASVICFPFLLAVRESEGDVDEFKQWLEVLEYEDSEIGATVRATISRKEIIDVKRWSPVELACHLGYVNIVKHLLLKKQVKTREASR</sequence>
<dbReference type="Proteomes" id="UP001632037">
    <property type="component" value="Unassembled WGS sequence"/>
</dbReference>
<name>A0ABD3F9P0_9STRA</name>
<evidence type="ECO:0000313" key="1">
    <source>
        <dbReference type="EMBL" id="KAL3661759.1"/>
    </source>
</evidence>
<dbReference type="AlphaFoldDB" id="A0ABD3F9P0"/>
<keyword evidence="2" id="KW-1185">Reference proteome</keyword>
<evidence type="ECO:0000313" key="2">
    <source>
        <dbReference type="Proteomes" id="UP001632037"/>
    </source>
</evidence>
<reference evidence="1 2" key="1">
    <citation type="submission" date="2024-09" db="EMBL/GenBank/DDBJ databases">
        <title>Genome sequencing and assembly of Phytophthora oleae, isolate VK10A, causative agent of rot of olive drupes.</title>
        <authorList>
            <person name="Conti Taguali S."/>
            <person name="Riolo M."/>
            <person name="La Spada F."/>
            <person name="Cacciola S.O."/>
            <person name="Dionisio G."/>
        </authorList>
    </citation>
    <scope>NUCLEOTIDE SEQUENCE [LARGE SCALE GENOMIC DNA]</scope>
    <source>
        <strain evidence="1 2">VK10A</strain>
    </source>
</reference>